<gene>
    <name evidence="6" type="ORF">PSEUBRA_SCAF2g02578</name>
</gene>
<evidence type="ECO:0000256" key="3">
    <source>
        <dbReference type="ARBA" id="ARBA00023274"/>
    </source>
</evidence>
<keyword evidence="2 4" id="KW-0689">Ribosomal protein</keyword>
<dbReference type="EMBL" id="KI545862">
    <property type="protein sequence ID" value="EST07478.1"/>
    <property type="molecule type" value="Genomic_DNA"/>
</dbReference>
<feature type="compositionally biased region" description="Basic residues" evidence="5">
    <location>
        <begin position="65"/>
        <end position="79"/>
    </location>
</feature>
<name>V5EW05_KALBG</name>
<evidence type="ECO:0000256" key="4">
    <source>
        <dbReference type="RuleBase" id="RU364026"/>
    </source>
</evidence>
<dbReference type="GO" id="GO:0022625">
    <property type="term" value="C:cytosolic large ribosomal subunit"/>
    <property type="evidence" value="ECO:0007669"/>
    <property type="project" value="TreeGrafter"/>
</dbReference>
<dbReference type="HOGENOM" id="CLU_163536_1_0_1"/>
<organism evidence="6 7">
    <name type="scientific">Kalmanozyma brasiliensis (strain GHG001)</name>
    <name type="common">Yeast</name>
    <name type="synonym">Pseudozyma brasiliensis</name>
    <dbReference type="NCBI Taxonomy" id="1365824"/>
    <lineage>
        <taxon>Eukaryota</taxon>
        <taxon>Fungi</taxon>
        <taxon>Dikarya</taxon>
        <taxon>Basidiomycota</taxon>
        <taxon>Ustilaginomycotina</taxon>
        <taxon>Ustilaginomycetes</taxon>
        <taxon>Ustilaginales</taxon>
        <taxon>Ustilaginaceae</taxon>
        <taxon>Kalmanozyma</taxon>
    </lineage>
</organism>
<comment type="similarity">
    <text evidence="1 4">Belongs to the eukaryotic ribosomal protein eL29 family.</text>
</comment>
<evidence type="ECO:0000313" key="7">
    <source>
        <dbReference type="Proteomes" id="UP000019377"/>
    </source>
</evidence>
<dbReference type="eggNOG" id="KOG3504">
    <property type="taxonomic scope" value="Eukaryota"/>
</dbReference>
<dbReference type="Pfam" id="PF01779">
    <property type="entry name" value="Ribosomal_L29e"/>
    <property type="match status" value="1"/>
</dbReference>
<dbReference type="AlphaFoldDB" id="V5EW05"/>
<dbReference type="GeneID" id="27419647"/>
<evidence type="ECO:0000256" key="5">
    <source>
        <dbReference type="SAM" id="MobiDB-lite"/>
    </source>
</evidence>
<keyword evidence="3 4" id="KW-0687">Ribonucleoprotein</keyword>
<accession>V5EW05</accession>
<dbReference type="PANTHER" id="PTHR12884:SF0">
    <property type="entry name" value="60S RIBOSOMAL PROTEIN L29"/>
    <property type="match status" value="1"/>
</dbReference>
<evidence type="ECO:0000256" key="2">
    <source>
        <dbReference type="ARBA" id="ARBA00022980"/>
    </source>
</evidence>
<dbReference type="GO" id="GO:0003735">
    <property type="term" value="F:structural constituent of ribosome"/>
    <property type="evidence" value="ECO:0007669"/>
    <property type="project" value="UniProtKB-UniRule"/>
</dbReference>
<dbReference type="Proteomes" id="UP000019377">
    <property type="component" value="Unassembled WGS sequence"/>
</dbReference>
<dbReference type="OrthoDB" id="996720at2759"/>
<dbReference type="RefSeq" id="XP_016292467.1">
    <property type="nucleotide sequence ID" value="XM_016436975.1"/>
</dbReference>
<dbReference type="STRING" id="1365824.V5EW05"/>
<sequence length="114" mass="12890">MTIPPILDQSRTISDLTIASHSLDFPPQQSPSTLTTHPHRHLYIASHRLLPTNRAKSKNSSQHNQVRKAHRNGIKKPKTNKYPSLRGVDPKFVRNQRYAKHGTEKALKAARAEA</sequence>
<proteinExistence type="inferred from homology"/>
<reference evidence="7" key="1">
    <citation type="journal article" date="2013" name="Genome Announc.">
        <title>Draft genome sequence of Pseudozyma brasiliensis sp. nov. strain GHG001, a high producer of endo-1,4-xylanase isolated from an insect pest of sugarcane.</title>
        <authorList>
            <person name="Oliveira J.V.D.C."/>
            <person name="dos Santos R.A.C."/>
            <person name="Borges T.A."/>
            <person name="Riano-Pachon D.M."/>
            <person name="Goldman G.H."/>
        </authorList>
    </citation>
    <scope>NUCLEOTIDE SEQUENCE [LARGE SCALE GENOMIC DNA]</scope>
    <source>
        <strain evidence="7">GHG001</strain>
    </source>
</reference>
<evidence type="ECO:0000313" key="6">
    <source>
        <dbReference type="EMBL" id="EST07478.1"/>
    </source>
</evidence>
<dbReference type="InterPro" id="IPR002673">
    <property type="entry name" value="Ribosomal_eL29"/>
</dbReference>
<dbReference type="PANTHER" id="PTHR12884">
    <property type="entry name" value="60S RIBOSOMAL PROTEIN L29"/>
    <property type="match status" value="1"/>
</dbReference>
<dbReference type="Gene3D" id="6.10.140.1730">
    <property type="match status" value="1"/>
</dbReference>
<feature type="region of interest" description="Disordered" evidence="5">
    <location>
        <begin position="48"/>
        <end position="90"/>
    </location>
</feature>
<keyword evidence="7" id="KW-1185">Reference proteome</keyword>
<dbReference type="GO" id="GO:0002181">
    <property type="term" value="P:cytoplasmic translation"/>
    <property type="evidence" value="ECO:0007669"/>
    <property type="project" value="TreeGrafter"/>
</dbReference>
<evidence type="ECO:0000256" key="1">
    <source>
        <dbReference type="ARBA" id="ARBA00010247"/>
    </source>
</evidence>
<protein>
    <recommendedName>
        <fullName evidence="4">60S ribosomal protein L29</fullName>
    </recommendedName>
</protein>